<evidence type="ECO:0000256" key="1">
    <source>
        <dbReference type="ARBA" id="ARBA00023015"/>
    </source>
</evidence>
<dbReference type="Pfam" id="PF07729">
    <property type="entry name" value="FCD"/>
    <property type="match status" value="1"/>
</dbReference>
<keyword evidence="3" id="KW-0804">Transcription</keyword>
<dbReference type="SUPFAM" id="SSF48008">
    <property type="entry name" value="GntR ligand-binding domain-like"/>
    <property type="match status" value="1"/>
</dbReference>
<dbReference type="SMART" id="SM00345">
    <property type="entry name" value="HTH_GNTR"/>
    <property type="match status" value="1"/>
</dbReference>
<dbReference type="AlphaFoldDB" id="A0A7W6PCS3"/>
<dbReference type="InterPro" id="IPR011711">
    <property type="entry name" value="GntR_C"/>
</dbReference>
<dbReference type="SMART" id="SM00895">
    <property type="entry name" value="FCD"/>
    <property type="match status" value="1"/>
</dbReference>
<dbReference type="Pfam" id="PF00392">
    <property type="entry name" value="GntR"/>
    <property type="match status" value="1"/>
</dbReference>
<comment type="caution">
    <text evidence="5">The sequence shown here is derived from an EMBL/GenBank/DDBJ whole genome shotgun (WGS) entry which is preliminary data.</text>
</comment>
<protein>
    <submittedName>
        <fullName evidence="5">DNA-binding GntR family transcriptional regulator</fullName>
    </submittedName>
</protein>
<dbReference type="InterPro" id="IPR036388">
    <property type="entry name" value="WH-like_DNA-bd_sf"/>
</dbReference>
<feature type="domain" description="HTH gntR-type" evidence="4">
    <location>
        <begin position="24"/>
        <end position="91"/>
    </location>
</feature>
<keyword evidence="6" id="KW-1185">Reference proteome</keyword>
<accession>A0A7W6PCS3</accession>
<evidence type="ECO:0000256" key="3">
    <source>
        <dbReference type="ARBA" id="ARBA00023163"/>
    </source>
</evidence>
<evidence type="ECO:0000259" key="4">
    <source>
        <dbReference type="PROSITE" id="PS50949"/>
    </source>
</evidence>
<proteinExistence type="predicted"/>
<dbReference type="GO" id="GO:0003677">
    <property type="term" value="F:DNA binding"/>
    <property type="evidence" value="ECO:0007669"/>
    <property type="project" value="UniProtKB-KW"/>
</dbReference>
<dbReference type="PANTHER" id="PTHR43537:SF45">
    <property type="entry name" value="GNTR FAMILY REGULATORY PROTEIN"/>
    <property type="match status" value="1"/>
</dbReference>
<dbReference type="InterPro" id="IPR036390">
    <property type="entry name" value="WH_DNA-bd_sf"/>
</dbReference>
<evidence type="ECO:0000313" key="6">
    <source>
        <dbReference type="Proteomes" id="UP000530571"/>
    </source>
</evidence>
<sequence length="238" mass="26336">MTINPLHSVLTGTQEDLLRPAGLAPAAARVYQGIRARIILLELEPHSNLVRGEIADSFGLSQSPIREAINRLEQEGLVLSYPQSRTVVSRIDVDHARETQFLRVALELEVVRALTLSGQPELLGPARRILALQKMAGEDRDINEFTSLDRLFHFSLAEAAGVVSLYQHLVTRSGHIDRLRRLNLPDPGKMASVIRHHEAILAAIGTGNLEEAQGVLREHLSGTLAAVAQIREQFPQYF</sequence>
<reference evidence="5 6" key="1">
    <citation type="submission" date="2020-08" db="EMBL/GenBank/DDBJ databases">
        <title>Genomic Encyclopedia of Type Strains, Phase IV (KMG-IV): sequencing the most valuable type-strain genomes for metagenomic binning, comparative biology and taxonomic classification.</title>
        <authorList>
            <person name="Goeker M."/>
        </authorList>
    </citation>
    <scope>NUCLEOTIDE SEQUENCE [LARGE SCALE GENOMIC DNA]</scope>
    <source>
        <strain evidence="5 6">DSM 28101</strain>
    </source>
</reference>
<dbReference type="SUPFAM" id="SSF46785">
    <property type="entry name" value="Winged helix' DNA-binding domain"/>
    <property type="match status" value="1"/>
</dbReference>
<dbReference type="RefSeq" id="WP_183490108.1">
    <property type="nucleotide sequence ID" value="NZ_JACIDZ010000016.1"/>
</dbReference>
<organism evidence="5 6">
    <name type="scientific">Martelella radicis</name>
    <dbReference type="NCBI Taxonomy" id="1397476"/>
    <lineage>
        <taxon>Bacteria</taxon>
        <taxon>Pseudomonadati</taxon>
        <taxon>Pseudomonadota</taxon>
        <taxon>Alphaproteobacteria</taxon>
        <taxon>Hyphomicrobiales</taxon>
        <taxon>Aurantimonadaceae</taxon>
        <taxon>Martelella</taxon>
    </lineage>
</organism>
<dbReference type="PANTHER" id="PTHR43537">
    <property type="entry name" value="TRANSCRIPTIONAL REGULATOR, GNTR FAMILY"/>
    <property type="match status" value="1"/>
</dbReference>
<keyword evidence="1" id="KW-0805">Transcription regulation</keyword>
<gene>
    <name evidence="5" type="ORF">GGR30_003966</name>
</gene>
<name>A0A7W6PCS3_9HYPH</name>
<dbReference type="Proteomes" id="UP000530571">
    <property type="component" value="Unassembled WGS sequence"/>
</dbReference>
<keyword evidence="2 5" id="KW-0238">DNA-binding</keyword>
<dbReference type="PROSITE" id="PS50949">
    <property type="entry name" value="HTH_GNTR"/>
    <property type="match status" value="1"/>
</dbReference>
<dbReference type="Gene3D" id="1.10.10.10">
    <property type="entry name" value="Winged helix-like DNA-binding domain superfamily/Winged helix DNA-binding domain"/>
    <property type="match status" value="1"/>
</dbReference>
<dbReference type="InterPro" id="IPR008920">
    <property type="entry name" value="TF_FadR/GntR_C"/>
</dbReference>
<evidence type="ECO:0000313" key="5">
    <source>
        <dbReference type="EMBL" id="MBB4124014.1"/>
    </source>
</evidence>
<dbReference type="GO" id="GO:0003700">
    <property type="term" value="F:DNA-binding transcription factor activity"/>
    <property type="evidence" value="ECO:0007669"/>
    <property type="project" value="InterPro"/>
</dbReference>
<evidence type="ECO:0000256" key="2">
    <source>
        <dbReference type="ARBA" id="ARBA00023125"/>
    </source>
</evidence>
<dbReference type="Gene3D" id="1.20.120.530">
    <property type="entry name" value="GntR ligand-binding domain-like"/>
    <property type="match status" value="1"/>
</dbReference>
<dbReference type="InterPro" id="IPR000524">
    <property type="entry name" value="Tscrpt_reg_HTH_GntR"/>
</dbReference>
<dbReference type="EMBL" id="JACIDZ010000016">
    <property type="protein sequence ID" value="MBB4124014.1"/>
    <property type="molecule type" value="Genomic_DNA"/>
</dbReference>